<accession>A0A382IM96</accession>
<proteinExistence type="predicted"/>
<protein>
    <recommendedName>
        <fullName evidence="3">Tetratricopeptide repeat-like domain-containing protein</fullName>
    </recommendedName>
</protein>
<keyword evidence="1" id="KW-0812">Transmembrane</keyword>
<dbReference type="Gene3D" id="1.25.40.10">
    <property type="entry name" value="Tetratricopeptide repeat domain"/>
    <property type="match status" value="1"/>
</dbReference>
<feature type="non-terminal residue" evidence="2">
    <location>
        <position position="172"/>
    </location>
</feature>
<dbReference type="PROSITE" id="PS51257">
    <property type="entry name" value="PROKAR_LIPOPROTEIN"/>
    <property type="match status" value="1"/>
</dbReference>
<feature type="transmembrane region" description="Helical" evidence="1">
    <location>
        <begin position="12"/>
        <end position="30"/>
    </location>
</feature>
<dbReference type="EMBL" id="UINC01068280">
    <property type="protein sequence ID" value="SVC00790.1"/>
    <property type="molecule type" value="Genomic_DNA"/>
</dbReference>
<keyword evidence="1" id="KW-0472">Membrane</keyword>
<organism evidence="2">
    <name type="scientific">marine metagenome</name>
    <dbReference type="NCBI Taxonomy" id="408172"/>
    <lineage>
        <taxon>unclassified sequences</taxon>
        <taxon>metagenomes</taxon>
        <taxon>ecological metagenomes</taxon>
    </lineage>
</organism>
<dbReference type="SUPFAM" id="SSF48452">
    <property type="entry name" value="TPR-like"/>
    <property type="match status" value="1"/>
</dbReference>
<evidence type="ECO:0000256" key="1">
    <source>
        <dbReference type="SAM" id="Phobius"/>
    </source>
</evidence>
<evidence type="ECO:0008006" key="3">
    <source>
        <dbReference type="Google" id="ProtNLM"/>
    </source>
</evidence>
<name>A0A382IM96_9ZZZZ</name>
<sequence>MKFLGRFPIPMSILIIACLAVSLWTVTHYFENTIRPLQEQARRAHIEGEIKAADSLLKRKRYDTAAQEYRFILDAYDNELLKQDKGHLHDAMGLSHFGLSTRQDQEKNLKLAIEDFQEALTYRTSDVSPELYGTTWKHLGRVYENLAIHRKSEDDFAAAIDAYQKALSVQQG</sequence>
<keyword evidence="1" id="KW-1133">Transmembrane helix</keyword>
<evidence type="ECO:0000313" key="2">
    <source>
        <dbReference type="EMBL" id="SVC00790.1"/>
    </source>
</evidence>
<dbReference type="AlphaFoldDB" id="A0A382IM96"/>
<reference evidence="2" key="1">
    <citation type="submission" date="2018-05" db="EMBL/GenBank/DDBJ databases">
        <authorList>
            <person name="Lanie J.A."/>
            <person name="Ng W.-L."/>
            <person name="Kazmierczak K.M."/>
            <person name="Andrzejewski T.M."/>
            <person name="Davidsen T.M."/>
            <person name="Wayne K.J."/>
            <person name="Tettelin H."/>
            <person name="Glass J.I."/>
            <person name="Rusch D."/>
            <person name="Podicherti R."/>
            <person name="Tsui H.-C.T."/>
            <person name="Winkler M.E."/>
        </authorList>
    </citation>
    <scope>NUCLEOTIDE SEQUENCE</scope>
</reference>
<gene>
    <name evidence="2" type="ORF">METZ01_LOCUS253644</name>
</gene>
<dbReference type="InterPro" id="IPR011990">
    <property type="entry name" value="TPR-like_helical_dom_sf"/>
</dbReference>